<keyword evidence="5" id="KW-1185">Reference proteome</keyword>
<proteinExistence type="predicted"/>
<reference evidence="2 4" key="2">
    <citation type="submission" date="2018-07" db="EMBL/GenBank/DDBJ databases">
        <title>Complete genome of the Arcobacter trophiarum type strain LMG 25534.</title>
        <authorList>
            <person name="Miller W.G."/>
            <person name="Yee E."/>
        </authorList>
    </citation>
    <scope>NUCLEOTIDE SEQUENCE [LARGE SCALE GENOMIC DNA]</scope>
    <source>
        <strain evidence="2 4">LMG 25534</strain>
    </source>
</reference>
<evidence type="ECO:0000256" key="1">
    <source>
        <dbReference type="SAM" id="Phobius"/>
    </source>
</evidence>
<dbReference type="AlphaFoldDB" id="A0AAD0QIZ0"/>
<keyword evidence="1" id="KW-1133">Transmembrane helix</keyword>
<protein>
    <submittedName>
        <fullName evidence="2">Membrane protein</fullName>
    </submittedName>
</protein>
<reference evidence="3 5" key="1">
    <citation type="submission" date="2017-10" db="EMBL/GenBank/DDBJ databases">
        <title>Genomics of the genus Arcobacter.</title>
        <authorList>
            <person name="Perez-Cataluna A."/>
            <person name="Figueras M.J."/>
        </authorList>
    </citation>
    <scope>NUCLEOTIDE SEQUENCE [LARGE SCALE GENOMIC DNA]</scope>
    <source>
        <strain evidence="3 5">LMG 25534</strain>
    </source>
</reference>
<accession>A0AAD0QIZ0</accession>
<evidence type="ECO:0000313" key="3">
    <source>
        <dbReference type="EMBL" id="RXJ89311.1"/>
    </source>
</evidence>
<dbReference type="EMBL" id="PDKD01000026">
    <property type="protein sequence ID" value="RXJ89311.1"/>
    <property type="molecule type" value="Genomic_DNA"/>
</dbReference>
<evidence type="ECO:0000313" key="4">
    <source>
        <dbReference type="Proteomes" id="UP000254504"/>
    </source>
</evidence>
<dbReference type="EMBL" id="CP031367">
    <property type="protein sequence ID" value="AXK47975.1"/>
    <property type="molecule type" value="Genomic_DNA"/>
</dbReference>
<dbReference type="KEGG" id="atp:ATR_0082"/>
<dbReference type="Proteomes" id="UP000289132">
    <property type="component" value="Unassembled WGS sequence"/>
</dbReference>
<feature type="transmembrane region" description="Helical" evidence="1">
    <location>
        <begin position="85"/>
        <end position="104"/>
    </location>
</feature>
<evidence type="ECO:0000313" key="2">
    <source>
        <dbReference type="EMBL" id="AXK47975.1"/>
    </source>
</evidence>
<name>A0AAD0QIZ0_9BACT</name>
<keyword evidence="1" id="KW-0812">Transmembrane</keyword>
<organism evidence="2 4">
    <name type="scientific">Aliarcobacter trophiarum LMG 25534</name>
    <dbReference type="NCBI Taxonomy" id="1032241"/>
    <lineage>
        <taxon>Bacteria</taxon>
        <taxon>Pseudomonadati</taxon>
        <taxon>Campylobacterota</taxon>
        <taxon>Epsilonproteobacteria</taxon>
        <taxon>Campylobacterales</taxon>
        <taxon>Arcobacteraceae</taxon>
        <taxon>Aliarcobacter</taxon>
    </lineage>
</organism>
<sequence>MNREKSIKNYILSYIYATSKQPILLKDMLVASVQFSNDMEVDSSRLGFRLRLTRAYLVYIWLILAILVPISLLTHKMLAKIDSHISIIGGMIITALIFMGFNYFKDIVKNAMTKSRLKKAWSLHFPFFAYEEYVDKVNEIFEEAMKEEISKRDLQKYILDRLTTI</sequence>
<evidence type="ECO:0000313" key="5">
    <source>
        <dbReference type="Proteomes" id="UP000289132"/>
    </source>
</evidence>
<keyword evidence="1" id="KW-0472">Membrane</keyword>
<gene>
    <name evidence="2" type="ORF">ATR_0082</name>
    <name evidence="3" type="ORF">CRU87_09570</name>
</gene>
<dbReference type="Proteomes" id="UP000254504">
    <property type="component" value="Chromosome"/>
</dbReference>
<feature type="transmembrane region" description="Helical" evidence="1">
    <location>
        <begin position="55"/>
        <end position="73"/>
    </location>
</feature>
<dbReference type="RefSeq" id="WP_115427533.1">
    <property type="nucleotide sequence ID" value="NZ_CP031367.1"/>
</dbReference>